<proteinExistence type="predicted"/>
<dbReference type="EMBL" id="CAKKLH010000037">
    <property type="protein sequence ID" value="CAH0100492.1"/>
    <property type="molecule type" value="Genomic_DNA"/>
</dbReference>
<name>A0A8J2RIV7_9CRUS</name>
<gene>
    <name evidence="1" type="ORF">DGAL_LOCUS2745</name>
</gene>
<dbReference type="AlphaFoldDB" id="A0A8J2RIV7"/>
<accession>A0A8J2RIV7</accession>
<keyword evidence="2" id="KW-1185">Reference proteome</keyword>
<comment type="caution">
    <text evidence="1">The sequence shown here is derived from an EMBL/GenBank/DDBJ whole genome shotgun (WGS) entry which is preliminary data.</text>
</comment>
<evidence type="ECO:0000313" key="1">
    <source>
        <dbReference type="EMBL" id="CAH0100492.1"/>
    </source>
</evidence>
<reference evidence="1" key="1">
    <citation type="submission" date="2021-11" db="EMBL/GenBank/DDBJ databases">
        <authorList>
            <person name="Schell T."/>
        </authorList>
    </citation>
    <scope>NUCLEOTIDE SEQUENCE</scope>
    <source>
        <strain evidence="1">M5</strain>
    </source>
</reference>
<protein>
    <submittedName>
        <fullName evidence="1">Uncharacterized protein</fullName>
    </submittedName>
</protein>
<evidence type="ECO:0000313" key="2">
    <source>
        <dbReference type="Proteomes" id="UP000789390"/>
    </source>
</evidence>
<organism evidence="1 2">
    <name type="scientific">Daphnia galeata</name>
    <dbReference type="NCBI Taxonomy" id="27404"/>
    <lineage>
        <taxon>Eukaryota</taxon>
        <taxon>Metazoa</taxon>
        <taxon>Ecdysozoa</taxon>
        <taxon>Arthropoda</taxon>
        <taxon>Crustacea</taxon>
        <taxon>Branchiopoda</taxon>
        <taxon>Diplostraca</taxon>
        <taxon>Cladocera</taxon>
        <taxon>Anomopoda</taxon>
        <taxon>Daphniidae</taxon>
        <taxon>Daphnia</taxon>
    </lineage>
</organism>
<dbReference type="Proteomes" id="UP000789390">
    <property type="component" value="Unassembled WGS sequence"/>
</dbReference>
<sequence>MGPVFSIRWISCSATLQRPSWSPSLAKQSPLSRSARSMSSISSSVRSWFMLALKSRSLAVCSVVVMHALGVGGLSSSLISVPSVLISVRCPKTMPLCMKTGLFSRFIIRISVVGRSPGSRALPGVGPGLVLLVGSISHGLPSGDSRTASFCTTSTAAIDLAGILIPLLAMILSVGLV</sequence>